<evidence type="ECO:0000313" key="1">
    <source>
        <dbReference type="EMBL" id="CAE6871977.1"/>
    </source>
</evidence>
<accession>A0ABM8T9I2</accession>
<comment type="caution">
    <text evidence="1">The sequence shown here is derived from an EMBL/GenBank/DDBJ whole genome shotgun (WGS) entry which is preliminary data.</text>
</comment>
<sequence length="92" mass="10335">MNLIENERAGIHRSGIRIFVTHFNEMPAEHPEVISMAIQGLAAVATVEQMQQKRSKYRDECLAKRNILVFETSGRGPVRQVGNEAFEIAHCG</sequence>
<dbReference type="Proteomes" id="UP000674425">
    <property type="component" value="Unassembled WGS sequence"/>
</dbReference>
<dbReference type="EMBL" id="CAJNAU010000295">
    <property type="protein sequence ID" value="CAE6871977.1"/>
    <property type="molecule type" value="Genomic_DNA"/>
</dbReference>
<name>A0ABM8T9I2_9BURK</name>
<reference evidence="1 2" key="1">
    <citation type="submission" date="2021-02" db="EMBL/GenBank/DDBJ databases">
        <authorList>
            <person name="Vanwijnsberghe S."/>
        </authorList>
    </citation>
    <scope>NUCLEOTIDE SEQUENCE [LARGE SCALE GENOMIC DNA]</scope>
    <source>
        <strain evidence="1 2">R-69658</strain>
    </source>
</reference>
<keyword evidence="2" id="KW-1185">Reference proteome</keyword>
<evidence type="ECO:0000313" key="2">
    <source>
        <dbReference type="Proteomes" id="UP000674425"/>
    </source>
</evidence>
<proteinExistence type="predicted"/>
<gene>
    <name evidence="1" type="ORF">R69658_08206</name>
</gene>
<organism evidence="1 2">
    <name type="scientific">Paraburkholderia aspalathi</name>
    <dbReference type="NCBI Taxonomy" id="1324617"/>
    <lineage>
        <taxon>Bacteria</taxon>
        <taxon>Pseudomonadati</taxon>
        <taxon>Pseudomonadota</taxon>
        <taxon>Betaproteobacteria</taxon>
        <taxon>Burkholderiales</taxon>
        <taxon>Burkholderiaceae</taxon>
        <taxon>Paraburkholderia</taxon>
    </lineage>
</organism>
<protein>
    <submittedName>
        <fullName evidence="1">Uncharacterized protein</fullName>
    </submittedName>
</protein>